<dbReference type="Gene3D" id="1.10.10.10">
    <property type="entry name" value="Winged helix-like DNA-binding domain superfamily/Winged helix DNA-binding domain"/>
    <property type="match status" value="1"/>
</dbReference>
<dbReference type="EMBL" id="CP062796">
    <property type="protein sequence ID" value="QUL99392.1"/>
    <property type="molecule type" value="Genomic_DNA"/>
</dbReference>
<dbReference type="AlphaFoldDB" id="A0AAT9LFM8"/>
<reference evidence="1" key="2">
    <citation type="journal article" date="2023" name="Biology">
        <title>Prokaryotic Life Associated with Coal-Fire Gas Vents Revealed by Metagenomics.</title>
        <authorList>
            <person name="Kadnikov V.V."/>
            <person name="Mardanov A.V."/>
            <person name="Beletsky A.V."/>
            <person name="Karnachuk O.V."/>
            <person name="Ravin N.V."/>
        </authorList>
    </citation>
    <scope>NUCLEOTIDE SEQUENCE</scope>
    <source>
        <strain evidence="1">Bu02</strain>
    </source>
</reference>
<dbReference type="KEGG" id="fcz:IMF26_04915"/>
<dbReference type="InterPro" id="IPR036390">
    <property type="entry name" value="WH_DNA-bd_sf"/>
</dbReference>
<evidence type="ECO:0000313" key="1">
    <source>
        <dbReference type="EMBL" id="QUL99392.1"/>
    </source>
</evidence>
<proteinExistence type="predicted"/>
<organism evidence="1">
    <name type="scientific">Candidatus Fermentithermobacillus carboniphilus</name>
    <dbReference type="NCBI Taxonomy" id="3085328"/>
    <lineage>
        <taxon>Bacteria</taxon>
        <taxon>Bacillati</taxon>
        <taxon>Bacillota</taxon>
        <taxon>Candidatus Fermentithermobacillia</taxon>
        <taxon>Candidatus Fermentithermobacillales</taxon>
        <taxon>Candidatus Fermentithermobacillaceae</taxon>
        <taxon>Candidatus Fermentithermobacillus</taxon>
    </lineage>
</organism>
<reference evidence="1" key="1">
    <citation type="submission" date="2020-10" db="EMBL/GenBank/DDBJ databases">
        <authorList>
            <person name="Kadnikov V."/>
            <person name="Beletsky A.V."/>
            <person name="Mardanov A.V."/>
            <person name="Karnachuk O.V."/>
            <person name="Ravin N.V."/>
        </authorList>
    </citation>
    <scope>NUCLEOTIDE SEQUENCE</scope>
    <source>
        <strain evidence="1">Bu02</strain>
    </source>
</reference>
<protein>
    <recommendedName>
        <fullName evidence="2">MarR family transcriptional regulator</fullName>
    </recommendedName>
</protein>
<sequence length="248" mass="28209">MREDLVFSEILKCDGLSPTAKVIYFYAHLFRPTSIESLAEQSKLDRNTVSKACVELQKNGWLKTVSHGQRKVPVPVVPHSVQQIQAKFLETAFALAPQKGEFLTKGMLDILVPSRDYVDNARPDFLANPLTGESLEYDRYYLEGVAFEFNGSQHYGPTQKYPNKEEFKSIRARDLVKKGLSEEHGIILVTVSFRDLTLTRMQEKIPPRLPSCQVDTDGPYARTLERLSREYRATIAKIEKGQAQTEQI</sequence>
<accession>A0AAT9LFM8</accession>
<evidence type="ECO:0008006" key="2">
    <source>
        <dbReference type="Google" id="ProtNLM"/>
    </source>
</evidence>
<dbReference type="InterPro" id="IPR036388">
    <property type="entry name" value="WH-like_DNA-bd_sf"/>
</dbReference>
<gene>
    <name evidence="1" type="ORF">IMF26_04915</name>
</gene>
<dbReference type="SUPFAM" id="SSF46785">
    <property type="entry name" value="Winged helix' DNA-binding domain"/>
    <property type="match status" value="1"/>
</dbReference>
<name>A0AAT9LFM8_9FIRM</name>